<dbReference type="EMBL" id="DS113300">
    <property type="protein sequence ID" value="EAY12514.1"/>
    <property type="molecule type" value="Genomic_DNA"/>
</dbReference>
<dbReference type="Proteomes" id="UP000001542">
    <property type="component" value="Unassembled WGS sequence"/>
</dbReference>
<dbReference type="VEuPathDB" id="TrichDB:TVAGG3_0251770"/>
<dbReference type="RefSeq" id="XP_001324737.1">
    <property type="nucleotide sequence ID" value="XM_001324702.1"/>
</dbReference>
<dbReference type="InParanoid" id="A2E468"/>
<reference evidence="2" key="1">
    <citation type="submission" date="2006-10" db="EMBL/GenBank/DDBJ databases">
        <authorList>
            <person name="Amadeo P."/>
            <person name="Zhao Q."/>
            <person name="Wortman J."/>
            <person name="Fraser-Liggett C."/>
            <person name="Carlton J."/>
        </authorList>
    </citation>
    <scope>NUCLEOTIDE SEQUENCE</scope>
    <source>
        <strain evidence="2">G3</strain>
    </source>
</reference>
<dbReference type="VEuPathDB" id="TrichDB:TVAG_138930"/>
<gene>
    <name evidence="2" type="ORF">TVAG_138930</name>
</gene>
<keyword evidence="3" id="KW-1185">Reference proteome</keyword>
<dbReference type="SMR" id="A2E468"/>
<evidence type="ECO:0000256" key="1">
    <source>
        <dbReference type="SAM" id="Coils"/>
    </source>
</evidence>
<dbReference type="KEGG" id="tva:4770481"/>
<protein>
    <recommendedName>
        <fullName evidence="4">DUF4201 domain-containing protein</fullName>
    </recommendedName>
</protein>
<keyword evidence="1" id="KW-0175">Coiled coil</keyword>
<proteinExistence type="predicted"/>
<evidence type="ECO:0008006" key="4">
    <source>
        <dbReference type="Google" id="ProtNLM"/>
    </source>
</evidence>
<evidence type="ECO:0000313" key="2">
    <source>
        <dbReference type="EMBL" id="EAY12514.1"/>
    </source>
</evidence>
<feature type="coiled-coil region" evidence="1">
    <location>
        <begin position="251"/>
        <end position="288"/>
    </location>
</feature>
<feature type="coiled-coil region" evidence="1">
    <location>
        <begin position="191"/>
        <end position="225"/>
    </location>
</feature>
<name>A2E468_TRIV3</name>
<organism evidence="2 3">
    <name type="scientific">Trichomonas vaginalis (strain ATCC PRA-98 / G3)</name>
    <dbReference type="NCBI Taxonomy" id="412133"/>
    <lineage>
        <taxon>Eukaryota</taxon>
        <taxon>Metamonada</taxon>
        <taxon>Parabasalia</taxon>
        <taxon>Trichomonadida</taxon>
        <taxon>Trichomonadidae</taxon>
        <taxon>Trichomonas</taxon>
    </lineage>
</organism>
<reference evidence="2" key="2">
    <citation type="journal article" date="2007" name="Science">
        <title>Draft genome sequence of the sexually transmitted pathogen Trichomonas vaginalis.</title>
        <authorList>
            <person name="Carlton J.M."/>
            <person name="Hirt R.P."/>
            <person name="Silva J.C."/>
            <person name="Delcher A.L."/>
            <person name="Schatz M."/>
            <person name="Zhao Q."/>
            <person name="Wortman J.R."/>
            <person name="Bidwell S.L."/>
            <person name="Alsmark U.C.M."/>
            <person name="Besteiro S."/>
            <person name="Sicheritz-Ponten T."/>
            <person name="Noel C.J."/>
            <person name="Dacks J.B."/>
            <person name="Foster P.G."/>
            <person name="Simillion C."/>
            <person name="Van de Peer Y."/>
            <person name="Miranda-Saavedra D."/>
            <person name="Barton G.J."/>
            <person name="Westrop G.D."/>
            <person name="Mueller S."/>
            <person name="Dessi D."/>
            <person name="Fiori P.L."/>
            <person name="Ren Q."/>
            <person name="Paulsen I."/>
            <person name="Zhang H."/>
            <person name="Bastida-Corcuera F.D."/>
            <person name="Simoes-Barbosa A."/>
            <person name="Brown M.T."/>
            <person name="Hayes R.D."/>
            <person name="Mukherjee M."/>
            <person name="Okumura C.Y."/>
            <person name="Schneider R."/>
            <person name="Smith A.J."/>
            <person name="Vanacova S."/>
            <person name="Villalvazo M."/>
            <person name="Haas B.J."/>
            <person name="Pertea M."/>
            <person name="Feldblyum T.V."/>
            <person name="Utterback T.R."/>
            <person name="Shu C.L."/>
            <person name="Osoegawa K."/>
            <person name="de Jong P.J."/>
            <person name="Hrdy I."/>
            <person name="Horvathova L."/>
            <person name="Zubacova Z."/>
            <person name="Dolezal P."/>
            <person name="Malik S.B."/>
            <person name="Logsdon J.M. Jr."/>
            <person name="Henze K."/>
            <person name="Gupta A."/>
            <person name="Wang C.C."/>
            <person name="Dunne R.L."/>
            <person name="Upcroft J.A."/>
            <person name="Upcroft P."/>
            <person name="White O."/>
            <person name="Salzberg S.L."/>
            <person name="Tang P."/>
            <person name="Chiu C.-H."/>
            <person name="Lee Y.-S."/>
            <person name="Embley T.M."/>
            <person name="Coombs G.H."/>
            <person name="Mottram J.C."/>
            <person name="Tachezy J."/>
            <person name="Fraser-Liggett C.M."/>
            <person name="Johnson P.J."/>
        </authorList>
    </citation>
    <scope>NUCLEOTIDE SEQUENCE [LARGE SCALE GENOMIC DNA]</scope>
    <source>
        <strain evidence="2">G3</strain>
    </source>
</reference>
<dbReference type="AlphaFoldDB" id="A2E468"/>
<sequence>MSVYDSFMNQSEDPLIRNEQYMRIIEDKLEELATLREDYSKIESVIQQYNQELEKVKENTEKHEQTIVIPPSSIKNTDETEEESIAPALSPRIAALAVSETSDEQKYYDNLEKVQDLALQVPEEYKKRAQKLVNVCEEVYSTRLYLNDVLNIEIPDNFDFDRIGITFKPNNVQFMDVENEVIYSEPPNKPILAKRKELGQIEEDIKSLNQRISDKRADLERYARVYDLNVKCLAAKTISSTLPPNSVSNILKSEEEAKNFASMNKAKAEELKLQIKRLQNEISEKQFENSHDIVTLVNMMKQRKLDEAKLQHKYRSFLSELAALTHCIDLDCENINVIQSNVEKMKKQVSKLQYDTQFYTCPAYLSHIKLRDMELKQQLQKVKSTKETLQYKVSMTKRKIELTNERVPDDLMSNI</sequence>
<accession>A2E468</accession>
<feature type="coiled-coil region" evidence="1">
    <location>
        <begin position="18"/>
        <end position="66"/>
    </location>
</feature>
<evidence type="ECO:0000313" key="3">
    <source>
        <dbReference type="Proteomes" id="UP000001542"/>
    </source>
</evidence>